<dbReference type="CDD" id="cd01543">
    <property type="entry name" value="PBP1_XylR"/>
    <property type="match status" value="1"/>
</dbReference>
<evidence type="ECO:0000256" key="2">
    <source>
        <dbReference type="ARBA" id="ARBA00023125"/>
    </source>
</evidence>
<gene>
    <name evidence="5" type="primary">xylR</name>
    <name evidence="5" type="ORF">Poly30_15420</name>
</gene>
<dbReference type="AlphaFoldDB" id="A0A518EPM6"/>
<dbReference type="GO" id="GO:0000976">
    <property type="term" value="F:transcription cis-regulatory region binding"/>
    <property type="evidence" value="ECO:0007669"/>
    <property type="project" value="TreeGrafter"/>
</dbReference>
<dbReference type="InterPro" id="IPR054031">
    <property type="entry name" value="XylR_PBP1"/>
</dbReference>
<dbReference type="EMBL" id="CP036434">
    <property type="protein sequence ID" value="QDV06038.1"/>
    <property type="molecule type" value="Genomic_DNA"/>
</dbReference>
<dbReference type="InterPro" id="IPR009057">
    <property type="entry name" value="Homeodomain-like_sf"/>
</dbReference>
<dbReference type="InterPro" id="IPR046335">
    <property type="entry name" value="LacI/GalR-like_sensor"/>
</dbReference>
<reference evidence="5 6" key="1">
    <citation type="submission" date="2019-02" db="EMBL/GenBank/DDBJ databases">
        <title>Deep-cultivation of Planctomycetes and their phenomic and genomic characterization uncovers novel biology.</title>
        <authorList>
            <person name="Wiegand S."/>
            <person name="Jogler M."/>
            <person name="Boedeker C."/>
            <person name="Pinto D."/>
            <person name="Vollmers J."/>
            <person name="Rivas-Marin E."/>
            <person name="Kohn T."/>
            <person name="Peeters S.H."/>
            <person name="Heuer A."/>
            <person name="Rast P."/>
            <person name="Oberbeckmann S."/>
            <person name="Bunk B."/>
            <person name="Jeske O."/>
            <person name="Meyerdierks A."/>
            <person name="Storesund J.E."/>
            <person name="Kallscheuer N."/>
            <person name="Luecker S."/>
            <person name="Lage O.M."/>
            <person name="Pohl T."/>
            <person name="Merkel B.J."/>
            <person name="Hornburger P."/>
            <person name="Mueller R.-W."/>
            <person name="Bruemmer F."/>
            <person name="Labrenz M."/>
            <person name="Spormann A.M."/>
            <person name="Op den Camp H."/>
            <person name="Overmann J."/>
            <person name="Amann R."/>
            <person name="Jetten M.S.M."/>
            <person name="Mascher T."/>
            <person name="Medema M.H."/>
            <person name="Devos D.P."/>
            <person name="Kaster A.-K."/>
            <person name="Ovreas L."/>
            <person name="Rohde M."/>
            <person name="Galperin M.Y."/>
            <person name="Jogler C."/>
        </authorList>
    </citation>
    <scope>NUCLEOTIDE SEQUENCE [LARGE SCALE GENOMIC DNA]</scope>
    <source>
        <strain evidence="5 6">Poly30</strain>
    </source>
</reference>
<dbReference type="Proteomes" id="UP000320390">
    <property type="component" value="Chromosome"/>
</dbReference>
<name>A0A518EPM6_9BACT</name>
<keyword evidence="6" id="KW-1185">Reference proteome</keyword>
<keyword evidence="1" id="KW-0805">Transcription regulation</keyword>
<organism evidence="5 6">
    <name type="scientific">Saltatorellus ferox</name>
    <dbReference type="NCBI Taxonomy" id="2528018"/>
    <lineage>
        <taxon>Bacteria</taxon>
        <taxon>Pseudomonadati</taxon>
        <taxon>Planctomycetota</taxon>
        <taxon>Planctomycetia</taxon>
        <taxon>Planctomycetia incertae sedis</taxon>
        <taxon>Saltatorellus</taxon>
    </lineage>
</organism>
<accession>A0A518EPM6</accession>
<dbReference type="Gene3D" id="3.40.50.2300">
    <property type="match status" value="2"/>
</dbReference>
<keyword evidence="2" id="KW-0238">DNA-binding</keyword>
<sequence length="391" mass="43141">MAESPESQIPPRRPRVALLVESSNAYGRGLLRGMASYVRAHGSWSIQLPEMGRGGPVPDWLADWEGDGIIARIEHEEIAEAVRAKNVPTIDLSAGRLLPELPWIEVDEAAVAKVAVDHLCGRGLEHLAFCGDQRFRWSVLRGNAFEAEASKRARSLALFHAPPVDDRVTALAEWLSKLPRPLGVFACFDRVGRELLDACRMAGLLVPEEVAVLGTDDDELVCDLSDPPLSSITLNPHGTGFLAAELLGRQMAGESVSTEGHFIPPLGLVQRRSTDVLAIEDPVLARALHFIHHHACDGIRVEDVLRAASVSRRVLESRFKERLDRSPHQEILRARIERIRALLLETDLTIAEIARRTSFQHVEYMTVAFKRALGCTPTAYRQRAGDGKGRG</sequence>
<dbReference type="SUPFAM" id="SSF46689">
    <property type="entry name" value="Homeodomain-like"/>
    <property type="match status" value="2"/>
</dbReference>
<dbReference type="SUPFAM" id="SSF53822">
    <property type="entry name" value="Periplasmic binding protein-like I"/>
    <property type="match status" value="1"/>
</dbReference>
<dbReference type="RefSeq" id="WP_145195869.1">
    <property type="nucleotide sequence ID" value="NZ_CP036434.1"/>
</dbReference>
<dbReference type="PANTHER" id="PTHR30146:SF24">
    <property type="entry name" value="XYLOSE OPERON REGULATORY PROTEIN"/>
    <property type="match status" value="1"/>
</dbReference>
<protein>
    <submittedName>
        <fullName evidence="5">Xylose operon regulatory protein</fullName>
    </submittedName>
</protein>
<evidence type="ECO:0000313" key="6">
    <source>
        <dbReference type="Proteomes" id="UP000320390"/>
    </source>
</evidence>
<keyword evidence="3" id="KW-0804">Transcription</keyword>
<dbReference type="Pfam" id="PF22177">
    <property type="entry name" value="PBP1_XylR"/>
    <property type="match status" value="1"/>
</dbReference>
<dbReference type="PROSITE" id="PS01124">
    <property type="entry name" value="HTH_ARAC_FAMILY_2"/>
    <property type="match status" value="1"/>
</dbReference>
<evidence type="ECO:0000259" key="4">
    <source>
        <dbReference type="PROSITE" id="PS01124"/>
    </source>
</evidence>
<evidence type="ECO:0000256" key="1">
    <source>
        <dbReference type="ARBA" id="ARBA00023015"/>
    </source>
</evidence>
<dbReference type="OrthoDB" id="9795616at2"/>
<evidence type="ECO:0000313" key="5">
    <source>
        <dbReference type="EMBL" id="QDV06038.1"/>
    </source>
</evidence>
<dbReference type="InterPro" id="IPR028082">
    <property type="entry name" value="Peripla_BP_I"/>
</dbReference>
<dbReference type="InterPro" id="IPR018060">
    <property type="entry name" value="HTH_AraC"/>
</dbReference>
<dbReference type="PANTHER" id="PTHR30146">
    <property type="entry name" value="LACI-RELATED TRANSCRIPTIONAL REPRESSOR"/>
    <property type="match status" value="1"/>
</dbReference>
<dbReference type="Gene3D" id="1.10.10.60">
    <property type="entry name" value="Homeodomain-like"/>
    <property type="match status" value="1"/>
</dbReference>
<proteinExistence type="predicted"/>
<dbReference type="Pfam" id="PF12833">
    <property type="entry name" value="HTH_18"/>
    <property type="match status" value="1"/>
</dbReference>
<feature type="domain" description="HTH araC/xylS-type" evidence="4">
    <location>
        <begin position="285"/>
        <end position="383"/>
    </location>
</feature>
<dbReference type="GO" id="GO:0003700">
    <property type="term" value="F:DNA-binding transcription factor activity"/>
    <property type="evidence" value="ECO:0007669"/>
    <property type="project" value="InterPro"/>
</dbReference>
<dbReference type="Pfam" id="PF13377">
    <property type="entry name" value="Peripla_BP_3"/>
    <property type="match status" value="1"/>
</dbReference>
<dbReference type="SMART" id="SM00342">
    <property type="entry name" value="HTH_ARAC"/>
    <property type="match status" value="1"/>
</dbReference>
<evidence type="ECO:0000256" key="3">
    <source>
        <dbReference type="ARBA" id="ARBA00023163"/>
    </source>
</evidence>